<dbReference type="Pfam" id="PF13692">
    <property type="entry name" value="Glyco_trans_1_4"/>
    <property type="match status" value="1"/>
</dbReference>
<name>A0ABT3ZU37_9BACT</name>
<evidence type="ECO:0000313" key="1">
    <source>
        <dbReference type="EMBL" id="MCY1072913.1"/>
    </source>
</evidence>
<dbReference type="RefSeq" id="WP_267531936.1">
    <property type="nucleotide sequence ID" value="NZ_JAPNKA010000001.1"/>
</dbReference>
<dbReference type="SUPFAM" id="SSF53756">
    <property type="entry name" value="UDP-Glycosyltransferase/glycogen phosphorylase"/>
    <property type="match status" value="1"/>
</dbReference>
<reference evidence="1 2" key="1">
    <citation type="submission" date="2022-11" db="EMBL/GenBank/DDBJ databases">
        <title>Minimal conservation of predation-associated metabolite biosynthetic gene clusters underscores biosynthetic potential of Myxococcota including descriptions for ten novel species: Archangium lansinium sp. nov., Myxococcus landrumus sp. nov., Nannocystis bai.</title>
        <authorList>
            <person name="Ahearne A."/>
            <person name="Stevens C."/>
            <person name="Phillips K."/>
        </authorList>
    </citation>
    <scope>NUCLEOTIDE SEQUENCE [LARGE SCALE GENOMIC DNA]</scope>
    <source>
        <strain evidence="1 2">MIWBW</strain>
    </source>
</reference>
<dbReference type="PANTHER" id="PTHR45947:SF3">
    <property type="entry name" value="SULFOQUINOVOSYL TRANSFERASE SQD2"/>
    <property type="match status" value="1"/>
</dbReference>
<evidence type="ECO:0000313" key="2">
    <source>
        <dbReference type="Proteomes" id="UP001207654"/>
    </source>
</evidence>
<dbReference type="InterPro" id="IPR050194">
    <property type="entry name" value="Glycosyltransferase_grp1"/>
</dbReference>
<comment type="caution">
    <text evidence="1">The sequence shown here is derived from an EMBL/GenBank/DDBJ whole genome shotgun (WGS) entry which is preliminary data.</text>
</comment>
<protein>
    <submittedName>
        <fullName evidence="1">Glycosyltransferase family 4 protein</fullName>
    </submittedName>
</protein>
<dbReference type="Gene3D" id="3.40.50.2000">
    <property type="entry name" value="Glycogen Phosphorylase B"/>
    <property type="match status" value="2"/>
</dbReference>
<dbReference type="PANTHER" id="PTHR45947">
    <property type="entry name" value="SULFOQUINOVOSYL TRANSFERASE SQD2"/>
    <property type="match status" value="1"/>
</dbReference>
<keyword evidence="2" id="KW-1185">Reference proteome</keyword>
<dbReference type="EMBL" id="JAPNKA010000001">
    <property type="protein sequence ID" value="MCY1072913.1"/>
    <property type="molecule type" value="Genomic_DNA"/>
</dbReference>
<gene>
    <name evidence="1" type="ORF">OV287_00325</name>
</gene>
<proteinExistence type="predicted"/>
<organism evidence="1 2">
    <name type="scientific">Archangium lansingense</name>
    <dbReference type="NCBI Taxonomy" id="2995310"/>
    <lineage>
        <taxon>Bacteria</taxon>
        <taxon>Pseudomonadati</taxon>
        <taxon>Myxococcota</taxon>
        <taxon>Myxococcia</taxon>
        <taxon>Myxococcales</taxon>
        <taxon>Cystobacterineae</taxon>
        <taxon>Archangiaceae</taxon>
        <taxon>Archangium</taxon>
    </lineage>
</organism>
<dbReference type="Proteomes" id="UP001207654">
    <property type="component" value="Unassembled WGS sequence"/>
</dbReference>
<dbReference type="CDD" id="cd03801">
    <property type="entry name" value="GT4_PimA-like"/>
    <property type="match status" value="1"/>
</dbReference>
<accession>A0ABT3ZU37</accession>
<sequence length="347" mass="38627">MRADQEWGTDGGALLVVHPHFHRRRTGVTAHTERIVTELARLMETRAVGGNLEEDVPRITWGELWRRIRQEPVVWHAHRNNELLAGLLLRLVGREVRLVYTRHGGKPPGRYTRFLTRFAEQLVTLNAQSAGWMGRPSQLVPHGVDLERFTPPVDRDAAWKALGLGGRRGVGVVGRIRPSKGQGDFVEALTPLLPELPASEWTPVLVGLAKGRDSAWAEQLRAATGGRLVLAGEQRPVVPWYQGLSVLVNPTHFESFSMVMLESMACGCCTVMSRLPHVPSFIEHGRTGFLFEPGNVAELRELLRELLHEPERARQVGLNAAEEARARFGVAHEARALARVYHSALGD</sequence>